<keyword evidence="1" id="KW-0472">Membrane</keyword>
<keyword evidence="1" id="KW-0812">Transmembrane</keyword>
<evidence type="ECO:0000313" key="2">
    <source>
        <dbReference type="EMBL" id="ABK62289.1"/>
    </source>
</evidence>
<accession>A0Q1X7</accession>
<dbReference type="EMBL" id="CP000382">
    <property type="protein sequence ID" value="ABK62289.1"/>
    <property type="molecule type" value="Genomic_DNA"/>
</dbReference>
<protein>
    <submittedName>
        <fullName evidence="2">Uncharacterized protein</fullName>
    </submittedName>
</protein>
<dbReference type="KEGG" id="cno:NT01CX_0120"/>
<keyword evidence="1" id="KW-1133">Transmembrane helix</keyword>
<dbReference type="RefSeq" id="WP_011722619.1">
    <property type="nucleotide sequence ID" value="NC_008593.1"/>
</dbReference>
<dbReference type="HOGENOM" id="CLU_1493743_0_0_9"/>
<proteinExistence type="predicted"/>
<dbReference type="PATRIC" id="fig|386415.7.peg.1661"/>
<gene>
    <name evidence="2" type="ordered locus">NT01CX_0120</name>
</gene>
<evidence type="ECO:0000313" key="3">
    <source>
        <dbReference type="Proteomes" id="UP000008220"/>
    </source>
</evidence>
<keyword evidence="3" id="KW-1185">Reference proteome</keyword>
<sequence>MCDENGCFPQLIGTIGWSNPYTWIGACIIAVIHVAVSIYIHSNTTSYLMPVNTIKKAISNATTKARVMPRRNKKSKHKYLTEKQWKTHIVPNHIEAKVKNKTKFPKKWSRDFIKITIVSIANNEFICERWNYSDMKQGKQNYFRIFPVYNNREYCLVKVVYDANTGYIRTAYPVVGGYKE</sequence>
<reference evidence="2 3" key="1">
    <citation type="journal article" date="2006" name="Nat. Biotechnol.">
        <title>The genome and transcriptomes of the anti-tumor agent Clostridium novyi-NT.</title>
        <authorList>
            <person name="Bettegowda C."/>
            <person name="Huang X."/>
            <person name="Lin J."/>
            <person name="Cheong I."/>
            <person name="Kohli M."/>
            <person name="Szabo S.A."/>
            <person name="Zhang X."/>
            <person name="Diaz L.A. Jr."/>
            <person name="Velculescu V.E."/>
            <person name="Parmigiani G."/>
            <person name="Kinzler K.W."/>
            <person name="Vogelstein B."/>
            <person name="Zhou S."/>
        </authorList>
    </citation>
    <scope>NUCLEOTIDE SEQUENCE [LARGE SCALE GENOMIC DNA]</scope>
    <source>
        <strain evidence="2 3">NT</strain>
    </source>
</reference>
<dbReference type="Proteomes" id="UP000008220">
    <property type="component" value="Chromosome"/>
</dbReference>
<organism evidence="2 3">
    <name type="scientific">Clostridium novyi (strain NT)</name>
    <dbReference type="NCBI Taxonomy" id="386415"/>
    <lineage>
        <taxon>Bacteria</taxon>
        <taxon>Bacillati</taxon>
        <taxon>Bacillota</taxon>
        <taxon>Clostridia</taxon>
        <taxon>Eubacteriales</taxon>
        <taxon>Clostridiaceae</taxon>
        <taxon>Clostridium</taxon>
    </lineage>
</organism>
<evidence type="ECO:0000256" key="1">
    <source>
        <dbReference type="SAM" id="Phobius"/>
    </source>
</evidence>
<feature type="transmembrane region" description="Helical" evidence="1">
    <location>
        <begin position="20"/>
        <end position="40"/>
    </location>
</feature>
<dbReference type="AlphaFoldDB" id="A0Q1X7"/>
<name>A0Q1X7_CLONN</name>